<gene>
    <name evidence="4" type="ORF">BQ2448_3558</name>
</gene>
<dbReference type="InterPro" id="IPR023674">
    <property type="entry name" value="Ribosomal_uL1-like"/>
</dbReference>
<sequence length="318" mass="33199">MSIRSVTTSLRLSPLVASTMSGGSTRSFSCTASTSAKKVLSPLHKTSIERARRAERLSGGSVSGSGQAQSMTLGEAARTLQVSVPASGSPSESTVELIRTVPCNYAQALSPTTPNAAFEINITTKPIATVQLNALRGRVFLPHSCMSATKSTLLVVFASGPAAAAARQAGADVVGGEELIPKILNGELSPDKLITMPELLPLIQRNPTLARMLGPKGLMPSVRRGTVVEDVAKGVQEARNGLDWKGDSKGVVRAAIGRLHFDVEKLQDNIHTLLASVSDISLGGSGAVKDSPLRTKRPAITRVMLSSTQGPGIFLADV</sequence>
<dbReference type="PANTHER" id="PTHR36427">
    <property type="entry name" value="54S RIBOSOMAL PROTEIN L1, MITOCHONDRIAL"/>
    <property type="match status" value="1"/>
</dbReference>
<proteinExistence type="inferred from homology"/>
<dbReference type="OrthoDB" id="1747252at2759"/>
<protein>
    <submittedName>
        <fullName evidence="4">BQ2448_3558 protein</fullName>
    </submittedName>
</protein>
<dbReference type="InterPro" id="IPR028364">
    <property type="entry name" value="Ribosomal_uL1/biogenesis"/>
</dbReference>
<reference evidence="5" key="1">
    <citation type="submission" date="2016-09" db="EMBL/GenBank/DDBJ databases">
        <authorList>
            <person name="Jeantristanb JTB J.-T."/>
            <person name="Ricardo R."/>
        </authorList>
    </citation>
    <scope>NUCLEOTIDE SEQUENCE [LARGE SCALE GENOMIC DNA]</scope>
</reference>
<dbReference type="FunFam" id="3.40.50.790:FF:000001">
    <property type="entry name" value="50S ribosomal protein L1"/>
    <property type="match status" value="1"/>
</dbReference>
<dbReference type="EMBL" id="FMSP01000006">
    <property type="protein sequence ID" value="SCV70796.1"/>
    <property type="molecule type" value="Genomic_DNA"/>
</dbReference>
<dbReference type="CDD" id="cd00403">
    <property type="entry name" value="Ribosomal_L1"/>
    <property type="match status" value="1"/>
</dbReference>
<dbReference type="PANTHER" id="PTHR36427:SF3">
    <property type="entry name" value="LARGE RIBOSOMAL SUBUNIT PROTEIN UL1M"/>
    <property type="match status" value="1"/>
</dbReference>
<accession>A0A238FI96</accession>
<organism evidence="4 5">
    <name type="scientific">Microbotryum intermedium</name>
    <dbReference type="NCBI Taxonomy" id="269621"/>
    <lineage>
        <taxon>Eukaryota</taxon>
        <taxon>Fungi</taxon>
        <taxon>Dikarya</taxon>
        <taxon>Basidiomycota</taxon>
        <taxon>Pucciniomycotina</taxon>
        <taxon>Microbotryomycetes</taxon>
        <taxon>Microbotryales</taxon>
        <taxon>Microbotryaceae</taxon>
        <taxon>Microbotryum</taxon>
    </lineage>
</organism>
<comment type="similarity">
    <text evidence="1">Belongs to the universal ribosomal protein uL1 family.</text>
</comment>
<dbReference type="Gene3D" id="3.30.190.20">
    <property type="match status" value="1"/>
</dbReference>
<dbReference type="Pfam" id="PF00687">
    <property type="entry name" value="Ribosomal_L1"/>
    <property type="match status" value="1"/>
</dbReference>
<evidence type="ECO:0000256" key="2">
    <source>
        <dbReference type="ARBA" id="ARBA00022980"/>
    </source>
</evidence>
<dbReference type="SUPFAM" id="SSF56808">
    <property type="entry name" value="Ribosomal protein L1"/>
    <property type="match status" value="1"/>
</dbReference>
<evidence type="ECO:0000256" key="1">
    <source>
        <dbReference type="ARBA" id="ARBA00010531"/>
    </source>
</evidence>
<evidence type="ECO:0000313" key="4">
    <source>
        <dbReference type="EMBL" id="SCV70796.1"/>
    </source>
</evidence>
<keyword evidence="5" id="KW-1185">Reference proteome</keyword>
<name>A0A238FI96_9BASI</name>
<dbReference type="Proteomes" id="UP000198372">
    <property type="component" value="Unassembled WGS sequence"/>
</dbReference>
<dbReference type="AlphaFoldDB" id="A0A238FI96"/>
<dbReference type="GO" id="GO:0003735">
    <property type="term" value="F:structural constituent of ribosome"/>
    <property type="evidence" value="ECO:0007669"/>
    <property type="project" value="TreeGrafter"/>
</dbReference>
<evidence type="ECO:0000313" key="5">
    <source>
        <dbReference type="Proteomes" id="UP000198372"/>
    </source>
</evidence>
<keyword evidence="3" id="KW-0687">Ribonucleoprotein</keyword>
<dbReference type="STRING" id="269621.A0A238FI96"/>
<evidence type="ECO:0000256" key="3">
    <source>
        <dbReference type="ARBA" id="ARBA00023274"/>
    </source>
</evidence>
<dbReference type="GO" id="GO:0005762">
    <property type="term" value="C:mitochondrial large ribosomal subunit"/>
    <property type="evidence" value="ECO:0007669"/>
    <property type="project" value="TreeGrafter"/>
</dbReference>
<dbReference type="Gene3D" id="3.40.50.790">
    <property type="match status" value="1"/>
</dbReference>
<dbReference type="InterPro" id="IPR016095">
    <property type="entry name" value="Ribosomal_uL1_3-a/b-sand"/>
</dbReference>
<keyword evidence="2" id="KW-0689">Ribosomal protein</keyword>